<keyword evidence="3" id="KW-1185">Reference proteome</keyword>
<feature type="region of interest" description="Disordered" evidence="1">
    <location>
        <begin position="41"/>
        <end position="63"/>
    </location>
</feature>
<protein>
    <submittedName>
        <fullName evidence="2">Uncharacterized protein</fullName>
    </submittedName>
</protein>
<reference evidence="2" key="1">
    <citation type="submission" date="2022-12" db="EMBL/GenBank/DDBJ databases">
        <title>Reference genome sequencing for broad-spectrum identification of bacterial and archaeal isolates by mass spectrometry.</title>
        <authorList>
            <person name="Sekiguchi Y."/>
            <person name="Tourlousse D.M."/>
        </authorList>
    </citation>
    <scope>NUCLEOTIDE SEQUENCE</scope>
    <source>
        <strain evidence="2">ASRB1</strain>
    </source>
</reference>
<accession>A0A9W6FUY7</accession>
<proteinExistence type="predicted"/>
<dbReference type="AlphaFoldDB" id="A0A9W6FUY7"/>
<comment type="caution">
    <text evidence="2">The sequence shown here is derived from an EMBL/GenBank/DDBJ whole genome shotgun (WGS) entry which is preliminary data.</text>
</comment>
<feature type="compositionally biased region" description="Basic and acidic residues" evidence="1">
    <location>
        <begin position="52"/>
        <end position="63"/>
    </location>
</feature>
<evidence type="ECO:0000256" key="1">
    <source>
        <dbReference type="SAM" id="MobiDB-lite"/>
    </source>
</evidence>
<evidence type="ECO:0000313" key="2">
    <source>
        <dbReference type="EMBL" id="GLI35333.1"/>
    </source>
</evidence>
<dbReference type="Proteomes" id="UP001144372">
    <property type="component" value="Unassembled WGS sequence"/>
</dbReference>
<organism evidence="2 3">
    <name type="scientific">Desulforhabdus amnigena</name>
    <dbReference type="NCBI Taxonomy" id="40218"/>
    <lineage>
        <taxon>Bacteria</taxon>
        <taxon>Pseudomonadati</taxon>
        <taxon>Thermodesulfobacteriota</taxon>
        <taxon>Syntrophobacteria</taxon>
        <taxon>Syntrophobacterales</taxon>
        <taxon>Syntrophobacteraceae</taxon>
        <taxon>Desulforhabdus</taxon>
    </lineage>
</organism>
<gene>
    <name evidence="2" type="ORF">DAMNIGENAA_27660</name>
</gene>
<dbReference type="EMBL" id="BSDR01000001">
    <property type="protein sequence ID" value="GLI35333.1"/>
    <property type="molecule type" value="Genomic_DNA"/>
</dbReference>
<name>A0A9W6FUY7_9BACT</name>
<evidence type="ECO:0000313" key="3">
    <source>
        <dbReference type="Proteomes" id="UP001144372"/>
    </source>
</evidence>
<sequence>MGVDLCRDDRSKRSERRCCEYAGIGDTHNDLRSAASLLSGDGPCSMAGSESDPDRVRHGHADG</sequence>